<dbReference type="AlphaFoldDB" id="A0AAV9DWI3"/>
<gene>
    <name evidence="1" type="ORF">QJS10_CPA10g01981</name>
</gene>
<evidence type="ECO:0000313" key="2">
    <source>
        <dbReference type="Proteomes" id="UP001180020"/>
    </source>
</evidence>
<dbReference type="EMBL" id="JAUJYO010000010">
    <property type="protein sequence ID" value="KAK1305540.1"/>
    <property type="molecule type" value="Genomic_DNA"/>
</dbReference>
<dbReference type="Proteomes" id="UP001180020">
    <property type="component" value="Unassembled WGS sequence"/>
</dbReference>
<comment type="caution">
    <text evidence="1">The sequence shown here is derived from an EMBL/GenBank/DDBJ whole genome shotgun (WGS) entry which is preliminary data.</text>
</comment>
<accession>A0AAV9DWI3</accession>
<organism evidence="1 2">
    <name type="scientific">Acorus calamus</name>
    <name type="common">Sweet flag</name>
    <dbReference type="NCBI Taxonomy" id="4465"/>
    <lineage>
        <taxon>Eukaryota</taxon>
        <taxon>Viridiplantae</taxon>
        <taxon>Streptophyta</taxon>
        <taxon>Embryophyta</taxon>
        <taxon>Tracheophyta</taxon>
        <taxon>Spermatophyta</taxon>
        <taxon>Magnoliopsida</taxon>
        <taxon>Liliopsida</taxon>
        <taxon>Acoraceae</taxon>
        <taxon>Acorus</taxon>
    </lineage>
</organism>
<sequence length="64" mass="7545">MYPDYIKKYIVGIGLWKDTVVPPKDRHLMIPTDLIAKAHSHDLQWFSKSWKTEAEKECACKRVQ</sequence>
<protein>
    <submittedName>
        <fullName evidence="1">Uncharacterized protein</fullName>
    </submittedName>
</protein>
<proteinExistence type="predicted"/>
<keyword evidence="2" id="KW-1185">Reference proteome</keyword>
<reference evidence="1" key="1">
    <citation type="journal article" date="2023" name="Nat. Commun.">
        <title>Diploid and tetraploid genomes of Acorus and the evolution of monocots.</title>
        <authorList>
            <person name="Ma L."/>
            <person name="Liu K.W."/>
            <person name="Li Z."/>
            <person name="Hsiao Y.Y."/>
            <person name="Qi Y."/>
            <person name="Fu T."/>
            <person name="Tang G.D."/>
            <person name="Zhang D."/>
            <person name="Sun W.H."/>
            <person name="Liu D.K."/>
            <person name="Li Y."/>
            <person name="Chen G.Z."/>
            <person name="Liu X.D."/>
            <person name="Liao X.Y."/>
            <person name="Jiang Y.T."/>
            <person name="Yu X."/>
            <person name="Hao Y."/>
            <person name="Huang J."/>
            <person name="Zhao X.W."/>
            <person name="Ke S."/>
            <person name="Chen Y.Y."/>
            <person name="Wu W.L."/>
            <person name="Hsu J.L."/>
            <person name="Lin Y.F."/>
            <person name="Huang M.D."/>
            <person name="Li C.Y."/>
            <person name="Huang L."/>
            <person name="Wang Z.W."/>
            <person name="Zhao X."/>
            <person name="Zhong W.Y."/>
            <person name="Peng D.H."/>
            <person name="Ahmad S."/>
            <person name="Lan S."/>
            <person name="Zhang J.S."/>
            <person name="Tsai W.C."/>
            <person name="Van de Peer Y."/>
            <person name="Liu Z.J."/>
        </authorList>
    </citation>
    <scope>NUCLEOTIDE SEQUENCE</scope>
    <source>
        <strain evidence="1">CP</strain>
    </source>
</reference>
<reference evidence="1" key="2">
    <citation type="submission" date="2023-06" db="EMBL/GenBank/DDBJ databases">
        <authorList>
            <person name="Ma L."/>
            <person name="Liu K.-W."/>
            <person name="Li Z."/>
            <person name="Hsiao Y.-Y."/>
            <person name="Qi Y."/>
            <person name="Fu T."/>
            <person name="Tang G."/>
            <person name="Zhang D."/>
            <person name="Sun W.-H."/>
            <person name="Liu D.-K."/>
            <person name="Li Y."/>
            <person name="Chen G.-Z."/>
            <person name="Liu X.-D."/>
            <person name="Liao X.-Y."/>
            <person name="Jiang Y.-T."/>
            <person name="Yu X."/>
            <person name="Hao Y."/>
            <person name="Huang J."/>
            <person name="Zhao X.-W."/>
            <person name="Ke S."/>
            <person name="Chen Y.-Y."/>
            <person name="Wu W.-L."/>
            <person name="Hsu J.-L."/>
            <person name="Lin Y.-F."/>
            <person name="Huang M.-D."/>
            <person name="Li C.-Y."/>
            <person name="Huang L."/>
            <person name="Wang Z.-W."/>
            <person name="Zhao X."/>
            <person name="Zhong W.-Y."/>
            <person name="Peng D.-H."/>
            <person name="Ahmad S."/>
            <person name="Lan S."/>
            <person name="Zhang J.-S."/>
            <person name="Tsai W.-C."/>
            <person name="Van De Peer Y."/>
            <person name="Liu Z.-J."/>
        </authorList>
    </citation>
    <scope>NUCLEOTIDE SEQUENCE</scope>
    <source>
        <strain evidence="1">CP</strain>
        <tissue evidence="1">Leaves</tissue>
    </source>
</reference>
<evidence type="ECO:0000313" key="1">
    <source>
        <dbReference type="EMBL" id="KAK1305540.1"/>
    </source>
</evidence>
<name>A0AAV9DWI3_ACOCL</name>